<evidence type="ECO:0000313" key="4">
    <source>
        <dbReference type="EMBL" id="HIU10803.1"/>
    </source>
</evidence>
<evidence type="ECO:0000313" key="5">
    <source>
        <dbReference type="Proteomes" id="UP000824124"/>
    </source>
</evidence>
<feature type="signal peptide" evidence="2">
    <location>
        <begin position="1"/>
        <end position="22"/>
    </location>
</feature>
<dbReference type="SUPFAM" id="SSF53807">
    <property type="entry name" value="Helical backbone' metal receptor"/>
    <property type="match status" value="1"/>
</dbReference>
<organism evidence="4 5">
    <name type="scientific">Candidatus Avidehalobacter gallistercoris</name>
    <dbReference type="NCBI Taxonomy" id="2840694"/>
    <lineage>
        <taxon>Bacteria</taxon>
        <taxon>Bacillati</taxon>
        <taxon>Bacillota</taxon>
        <taxon>Clostridia</taxon>
        <taxon>Eubacteriales</taxon>
        <taxon>Peptococcaceae</taxon>
        <taxon>Peptococcaceae incertae sedis</taxon>
        <taxon>Candidatus Avidehalobacter</taxon>
    </lineage>
</organism>
<evidence type="ECO:0000256" key="1">
    <source>
        <dbReference type="ARBA" id="ARBA00008814"/>
    </source>
</evidence>
<sequence>MLKRLCMLLVMVILLSMFTACAGGEQPFDLAERETDISPDLTFERSMPLDYATEFAVDYYDGGYALITVSTQDRYLVIPEGLSAPAGLPEDIVPLFQPLDNIYIAASAVMDMFVTIDALDSVRFSALQASSWYVQPAREAMEAGEILFAGKHSTPDYEQILTEGCGLAVENTMIYHNPEVKEQLEKFGIPVLIDYSSYEDNPLGRTEWVKLYGLLTGHEDEAEAAFAAEQAAFEAISKAEATGKTVAFFYINVNGEVNVRSTTDYIPKMIEMAGGKYIFEDLGAKDETASTITMQMEDFYAQAKDADYIIYNSTIDGELNDLAELNAKSPLLEKFRAVQQGNVFCTTKNLYQETMELGTFISDINRLLSGETDGMTYIYKLE</sequence>
<dbReference type="PANTHER" id="PTHR30535">
    <property type="entry name" value="VITAMIN B12-BINDING PROTEIN"/>
    <property type="match status" value="1"/>
</dbReference>
<keyword evidence="2" id="KW-0732">Signal</keyword>
<evidence type="ECO:0000259" key="3">
    <source>
        <dbReference type="PROSITE" id="PS50983"/>
    </source>
</evidence>
<comment type="similarity">
    <text evidence="1">Belongs to the bacterial solute-binding protein 8 family.</text>
</comment>
<dbReference type="AlphaFoldDB" id="A0A9D1HMT3"/>
<feature type="chain" id="PRO_5038416410" evidence="2">
    <location>
        <begin position="23"/>
        <end position="382"/>
    </location>
</feature>
<proteinExistence type="inferred from homology"/>
<reference evidence="4" key="2">
    <citation type="journal article" date="2021" name="PeerJ">
        <title>Extensive microbial diversity within the chicken gut microbiome revealed by metagenomics and culture.</title>
        <authorList>
            <person name="Gilroy R."/>
            <person name="Ravi A."/>
            <person name="Getino M."/>
            <person name="Pursley I."/>
            <person name="Horton D.L."/>
            <person name="Alikhan N.F."/>
            <person name="Baker D."/>
            <person name="Gharbi K."/>
            <person name="Hall N."/>
            <person name="Watson M."/>
            <person name="Adriaenssens E.M."/>
            <person name="Foster-Nyarko E."/>
            <person name="Jarju S."/>
            <person name="Secka A."/>
            <person name="Antonio M."/>
            <person name="Oren A."/>
            <person name="Chaudhuri R.R."/>
            <person name="La Ragione R."/>
            <person name="Hildebrand F."/>
            <person name="Pallen M.J."/>
        </authorList>
    </citation>
    <scope>NUCLEOTIDE SEQUENCE</scope>
    <source>
        <strain evidence="4">2830</strain>
    </source>
</reference>
<dbReference type="InterPro" id="IPR002491">
    <property type="entry name" value="ABC_transptr_periplasmic_BD"/>
</dbReference>
<dbReference type="PROSITE" id="PS50983">
    <property type="entry name" value="FE_B12_PBP"/>
    <property type="match status" value="1"/>
</dbReference>
<dbReference type="PROSITE" id="PS51257">
    <property type="entry name" value="PROKAR_LIPOPROTEIN"/>
    <property type="match status" value="1"/>
</dbReference>
<comment type="caution">
    <text evidence="4">The sequence shown here is derived from an EMBL/GenBank/DDBJ whole genome shotgun (WGS) entry which is preliminary data.</text>
</comment>
<reference evidence="4" key="1">
    <citation type="submission" date="2020-10" db="EMBL/GenBank/DDBJ databases">
        <authorList>
            <person name="Gilroy R."/>
        </authorList>
    </citation>
    <scope>NUCLEOTIDE SEQUENCE</scope>
    <source>
        <strain evidence="4">2830</strain>
    </source>
</reference>
<gene>
    <name evidence="4" type="ORF">IAB00_06160</name>
</gene>
<dbReference type="EMBL" id="DVMH01000030">
    <property type="protein sequence ID" value="HIU10803.1"/>
    <property type="molecule type" value="Genomic_DNA"/>
</dbReference>
<dbReference type="Pfam" id="PF01497">
    <property type="entry name" value="Peripla_BP_2"/>
    <property type="match status" value="1"/>
</dbReference>
<dbReference type="PANTHER" id="PTHR30535:SF34">
    <property type="entry name" value="MOLYBDATE-BINDING PROTEIN MOLA"/>
    <property type="match status" value="1"/>
</dbReference>
<accession>A0A9D1HMT3</accession>
<dbReference type="Gene3D" id="3.40.50.1980">
    <property type="entry name" value="Nitrogenase molybdenum iron protein domain"/>
    <property type="match status" value="1"/>
</dbReference>
<dbReference type="Proteomes" id="UP000824124">
    <property type="component" value="Unassembled WGS sequence"/>
</dbReference>
<name>A0A9D1HMT3_9FIRM</name>
<feature type="domain" description="Fe/B12 periplasmic-binding" evidence="3">
    <location>
        <begin position="101"/>
        <end position="375"/>
    </location>
</feature>
<dbReference type="InterPro" id="IPR050902">
    <property type="entry name" value="ABC_Transporter_SBP"/>
</dbReference>
<evidence type="ECO:0000256" key="2">
    <source>
        <dbReference type="SAM" id="SignalP"/>
    </source>
</evidence>
<protein>
    <submittedName>
        <fullName evidence="4">ABC transporter substrate-binding protein</fullName>
    </submittedName>
</protein>